<comment type="caution">
    <text evidence="2">The sequence shown here is derived from an EMBL/GenBank/DDBJ whole genome shotgun (WGS) entry which is preliminary data.</text>
</comment>
<feature type="domain" description="Glycosyltransferase 2-like" evidence="1">
    <location>
        <begin position="1"/>
        <end position="148"/>
    </location>
</feature>
<dbReference type="Gene3D" id="3.90.550.10">
    <property type="entry name" value="Spore Coat Polysaccharide Biosynthesis Protein SpsA, Chain A"/>
    <property type="match status" value="1"/>
</dbReference>
<dbReference type="PANTHER" id="PTHR22916:SF3">
    <property type="entry name" value="UDP-GLCNAC:BETAGAL BETA-1,3-N-ACETYLGLUCOSAMINYLTRANSFERASE-LIKE PROTEIN 1"/>
    <property type="match status" value="1"/>
</dbReference>
<evidence type="ECO:0000313" key="2">
    <source>
        <dbReference type="EMBL" id="TQN51196.1"/>
    </source>
</evidence>
<dbReference type="Pfam" id="PF00535">
    <property type="entry name" value="Glycos_transf_2"/>
    <property type="match status" value="1"/>
</dbReference>
<protein>
    <submittedName>
        <fullName evidence="2">dTDP-rhamnosyl transferase RfbG</fullName>
        <ecNumber evidence="2">2.4.-.-</ecNumber>
    </submittedName>
</protein>
<dbReference type="Proteomes" id="UP000315403">
    <property type="component" value="Unassembled WGS sequence"/>
</dbReference>
<dbReference type="EMBL" id="SZUV01000001">
    <property type="protein sequence ID" value="TQN51196.1"/>
    <property type="molecule type" value="Genomic_DNA"/>
</dbReference>
<evidence type="ECO:0000313" key="3">
    <source>
        <dbReference type="Proteomes" id="UP000315403"/>
    </source>
</evidence>
<evidence type="ECO:0000259" key="1">
    <source>
        <dbReference type="Pfam" id="PF00535"/>
    </source>
</evidence>
<dbReference type="InterPro" id="IPR001173">
    <property type="entry name" value="Glyco_trans_2-like"/>
</dbReference>
<proteinExistence type="predicted"/>
<accession>A0A543Q4D8</accession>
<dbReference type="AlphaFoldDB" id="A0A543Q4D8"/>
<organism evidence="2 3">
    <name type="scientific">Acidithiobacillus thiooxidans ATCC 19377</name>
    <dbReference type="NCBI Taxonomy" id="637390"/>
    <lineage>
        <taxon>Bacteria</taxon>
        <taxon>Pseudomonadati</taxon>
        <taxon>Pseudomonadota</taxon>
        <taxon>Acidithiobacillia</taxon>
        <taxon>Acidithiobacillales</taxon>
        <taxon>Acidithiobacillaceae</taxon>
        <taxon>Acidithiobacillus</taxon>
    </lineage>
</organism>
<name>A0A543Q4D8_ACITH</name>
<dbReference type="EC" id="2.4.-.-" evidence="2"/>
<keyword evidence="2" id="KW-0808">Transferase</keyword>
<gene>
    <name evidence="2" type="primary">rfbG_1</name>
    <name evidence="2" type="ORF">DLNHIDIE_01064</name>
</gene>
<dbReference type="PANTHER" id="PTHR22916">
    <property type="entry name" value="GLYCOSYLTRANSFERASE"/>
    <property type="match status" value="1"/>
</dbReference>
<dbReference type="SUPFAM" id="SSF53448">
    <property type="entry name" value="Nucleotide-diphospho-sugar transferases"/>
    <property type="match status" value="1"/>
</dbReference>
<keyword evidence="2" id="KW-0328">Glycosyltransferase</keyword>
<dbReference type="GO" id="GO:0016758">
    <property type="term" value="F:hexosyltransferase activity"/>
    <property type="evidence" value="ECO:0007669"/>
    <property type="project" value="UniProtKB-ARBA"/>
</dbReference>
<sequence>MATYNGSIFIKEQLASLEAQTYKPFEIVVVDDGSKDNTLEIVNYFAKSSNISFRIFTNEKNLGYSDNFFKSALLCEGDYICFCDQDDFWLPNKLEVVAQSIAENSPDLIVHSSFVVDVNLSVTDRLFPNFDKNSVIQKRRGNPWESNVPGFSLVVNSSLLSKAVDWKNRPLASMNPEQMRNGHKIISHDLMMYFLAHSFGVVSIISEPLVYYRMHKRNVCGAPVVKSYSSFLKRISSRLEKTINVGKFEYDFISEVAFSRRKWLLYYGKDLNIKYHQSISSASEYWLVQYKIYKKRAAIYDRDTNFYDSLTGLINMYISNSYISKKNGGLGYGAILKDFFVVIFYKNYKKIFNLKNS</sequence>
<dbReference type="InterPro" id="IPR029044">
    <property type="entry name" value="Nucleotide-diphossugar_trans"/>
</dbReference>
<reference evidence="2 3" key="1">
    <citation type="submission" date="2019-03" db="EMBL/GenBank/DDBJ databases">
        <title>New insights into Acidothiobacillus thiooxidans sulfur metabolism through coupled gene expression, solution geochemistry, microscopy and spectroscopy analyses.</title>
        <authorList>
            <person name="Camacho D."/>
            <person name="Frazao R."/>
            <person name="Fouillen A."/>
            <person name="Nanci A."/>
            <person name="Lang B.F."/>
            <person name="Apte S.C."/>
            <person name="Baron C."/>
            <person name="Warren L.A."/>
        </authorList>
    </citation>
    <scope>NUCLEOTIDE SEQUENCE [LARGE SCALE GENOMIC DNA]</scope>
    <source>
        <strain evidence="2 3">ATCC 19377</strain>
    </source>
</reference>